<sequence>MPIINAEARAAGALILSKMRMFNEAVVFMEQTLGPALSKGFDICIGKFIKENQWIGKVAMENDTCWIAPNRWKNDDGGSRAWFEIHWHESGEKDYWLATLTGNGTESGEFGFLFDLDRNSFGGKSFNQYAKSIKSADVERLEKLGFNSLGKGKFFLPLHLDGELLAQCWQEYGEFPHDDDVFGPLRYALNVLAESVPIFDQILQDAP</sequence>
<dbReference type="OrthoDB" id="6624103at2"/>
<gene>
    <name evidence="1" type="ORF">C8D90_101287</name>
</gene>
<keyword evidence="2" id="KW-1185">Reference proteome</keyword>
<comment type="caution">
    <text evidence="1">The sequence shown here is derived from an EMBL/GenBank/DDBJ whole genome shotgun (WGS) entry which is preliminary data.</text>
</comment>
<accession>A0A370R351</accession>
<proteinExistence type="predicted"/>
<dbReference type="RefSeq" id="WP_115456634.1">
    <property type="nucleotide sequence ID" value="NZ_QRAP01000001.1"/>
</dbReference>
<evidence type="ECO:0008006" key="3">
    <source>
        <dbReference type="Google" id="ProtNLM"/>
    </source>
</evidence>
<organism evidence="1 2">
    <name type="scientific">Enterobacillus tribolii</name>
    <dbReference type="NCBI Taxonomy" id="1487935"/>
    <lineage>
        <taxon>Bacteria</taxon>
        <taxon>Pseudomonadati</taxon>
        <taxon>Pseudomonadota</taxon>
        <taxon>Gammaproteobacteria</taxon>
        <taxon>Enterobacterales</taxon>
        <taxon>Hafniaceae</taxon>
        <taxon>Enterobacillus</taxon>
    </lineage>
</organism>
<name>A0A370R351_9GAMM</name>
<dbReference type="Proteomes" id="UP000254848">
    <property type="component" value="Unassembled WGS sequence"/>
</dbReference>
<reference evidence="1 2" key="1">
    <citation type="submission" date="2018-07" db="EMBL/GenBank/DDBJ databases">
        <title>Genomic Encyclopedia of Type Strains, Phase IV (KMG-IV): sequencing the most valuable type-strain genomes for metagenomic binning, comparative biology and taxonomic classification.</title>
        <authorList>
            <person name="Goeker M."/>
        </authorList>
    </citation>
    <scope>NUCLEOTIDE SEQUENCE [LARGE SCALE GENOMIC DNA]</scope>
    <source>
        <strain evidence="1 2">DSM 103736</strain>
    </source>
</reference>
<evidence type="ECO:0000313" key="1">
    <source>
        <dbReference type="EMBL" id="RDK96851.1"/>
    </source>
</evidence>
<dbReference type="EMBL" id="QRAP01000001">
    <property type="protein sequence ID" value="RDK96851.1"/>
    <property type="molecule type" value="Genomic_DNA"/>
</dbReference>
<protein>
    <recommendedName>
        <fullName evidence="3">DUF3137 domain-containing protein</fullName>
    </recommendedName>
</protein>
<dbReference type="AlphaFoldDB" id="A0A370R351"/>
<evidence type="ECO:0000313" key="2">
    <source>
        <dbReference type="Proteomes" id="UP000254848"/>
    </source>
</evidence>